<proteinExistence type="predicted"/>
<dbReference type="EMBL" id="JAAMPU010000099">
    <property type="protein sequence ID" value="NMH27249.1"/>
    <property type="molecule type" value="Genomic_DNA"/>
</dbReference>
<keyword evidence="2" id="KW-1185">Reference proteome</keyword>
<sequence length="81" mass="9561">MVRTIWDDKDFGKQLADCSFLDNNVRRIINQEPDYQKRIQAIFNYVQANMNWNGNFGFFTETVSKKHPRPEPETSEISICC</sequence>
<name>A0A972FJK4_9FLAO</name>
<dbReference type="Proteomes" id="UP000712080">
    <property type="component" value="Unassembled WGS sequence"/>
</dbReference>
<evidence type="ECO:0000313" key="2">
    <source>
        <dbReference type="Proteomes" id="UP000712080"/>
    </source>
</evidence>
<accession>A0A972FJK4</accession>
<dbReference type="AlphaFoldDB" id="A0A972FJK4"/>
<dbReference type="RefSeq" id="WP_169526255.1">
    <property type="nucleotide sequence ID" value="NZ_JAAMPU010000099.1"/>
</dbReference>
<protein>
    <submittedName>
        <fullName evidence="1">Uncharacterized protein</fullName>
    </submittedName>
</protein>
<organism evidence="1 2">
    <name type="scientific">Flavobacterium silvaticum</name>
    <dbReference type="NCBI Taxonomy" id="1852020"/>
    <lineage>
        <taxon>Bacteria</taxon>
        <taxon>Pseudomonadati</taxon>
        <taxon>Bacteroidota</taxon>
        <taxon>Flavobacteriia</taxon>
        <taxon>Flavobacteriales</taxon>
        <taxon>Flavobacteriaceae</taxon>
        <taxon>Flavobacterium</taxon>
    </lineage>
</organism>
<evidence type="ECO:0000313" key="1">
    <source>
        <dbReference type="EMBL" id="NMH27249.1"/>
    </source>
</evidence>
<comment type="caution">
    <text evidence="1">The sequence shown here is derived from an EMBL/GenBank/DDBJ whole genome shotgun (WGS) entry which is preliminary data.</text>
</comment>
<reference evidence="1" key="1">
    <citation type="submission" date="2020-02" db="EMBL/GenBank/DDBJ databases">
        <title>Flavobacterium sp. genome.</title>
        <authorList>
            <person name="Jung H.S."/>
            <person name="Baek J.H."/>
            <person name="Jeon C.O."/>
        </authorList>
    </citation>
    <scope>NUCLEOTIDE SEQUENCE</scope>
    <source>
        <strain evidence="1">SE-s28</strain>
    </source>
</reference>
<gene>
    <name evidence="1" type="ORF">G6047_04325</name>
</gene>